<dbReference type="Pfam" id="PF07702">
    <property type="entry name" value="UTRA"/>
    <property type="match status" value="1"/>
</dbReference>
<keyword evidence="1" id="KW-0805">Transcription regulation</keyword>
<dbReference type="PANTHER" id="PTHR44846">
    <property type="entry name" value="MANNOSYL-D-GLYCERATE TRANSPORT/METABOLISM SYSTEM REPRESSOR MNGR-RELATED"/>
    <property type="match status" value="1"/>
</dbReference>
<dbReference type="PROSITE" id="PS50949">
    <property type="entry name" value="HTH_GNTR"/>
    <property type="match status" value="1"/>
</dbReference>
<keyword evidence="3" id="KW-0804">Transcription</keyword>
<dbReference type="CDD" id="cd07377">
    <property type="entry name" value="WHTH_GntR"/>
    <property type="match status" value="1"/>
</dbReference>
<dbReference type="SUPFAM" id="SSF46785">
    <property type="entry name" value="Winged helix' DNA-binding domain"/>
    <property type="match status" value="1"/>
</dbReference>
<feature type="domain" description="HTH gntR-type" evidence="5">
    <location>
        <begin position="14"/>
        <end position="82"/>
    </location>
</feature>
<proteinExistence type="predicted"/>
<protein>
    <submittedName>
        <fullName evidence="6">GntR family transcriptional regulator</fullName>
    </submittedName>
</protein>
<dbReference type="GO" id="GO:0003700">
    <property type="term" value="F:DNA-binding transcription factor activity"/>
    <property type="evidence" value="ECO:0007669"/>
    <property type="project" value="InterPro"/>
</dbReference>
<evidence type="ECO:0000256" key="1">
    <source>
        <dbReference type="ARBA" id="ARBA00023015"/>
    </source>
</evidence>
<dbReference type="Gene3D" id="3.40.1410.10">
    <property type="entry name" value="Chorismate lyase-like"/>
    <property type="match status" value="1"/>
</dbReference>
<dbReference type="AlphaFoldDB" id="A0A953NEG7"/>
<dbReference type="InterPro" id="IPR028978">
    <property type="entry name" value="Chorismate_lyase_/UTRA_dom_sf"/>
</dbReference>
<feature type="region of interest" description="Disordered" evidence="4">
    <location>
        <begin position="253"/>
        <end position="286"/>
    </location>
</feature>
<organism evidence="6 7">
    <name type="scientific">Zwartia hollandica</name>
    <dbReference type="NCBI Taxonomy" id="324606"/>
    <lineage>
        <taxon>Bacteria</taxon>
        <taxon>Pseudomonadati</taxon>
        <taxon>Pseudomonadota</taxon>
        <taxon>Betaproteobacteria</taxon>
        <taxon>Burkholderiales</taxon>
        <taxon>Alcaligenaceae</taxon>
        <taxon>Zwartia</taxon>
    </lineage>
</organism>
<dbReference type="InterPro" id="IPR050679">
    <property type="entry name" value="Bact_HTH_transcr_reg"/>
</dbReference>
<evidence type="ECO:0000256" key="2">
    <source>
        <dbReference type="ARBA" id="ARBA00023125"/>
    </source>
</evidence>
<feature type="compositionally biased region" description="Basic residues" evidence="4">
    <location>
        <begin position="260"/>
        <end position="269"/>
    </location>
</feature>
<dbReference type="Gene3D" id="1.10.10.10">
    <property type="entry name" value="Winged helix-like DNA-binding domain superfamily/Winged helix DNA-binding domain"/>
    <property type="match status" value="1"/>
</dbReference>
<evidence type="ECO:0000256" key="4">
    <source>
        <dbReference type="SAM" id="MobiDB-lite"/>
    </source>
</evidence>
<evidence type="ECO:0000313" key="7">
    <source>
        <dbReference type="Proteomes" id="UP000739565"/>
    </source>
</evidence>
<evidence type="ECO:0000256" key="3">
    <source>
        <dbReference type="ARBA" id="ARBA00023163"/>
    </source>
</evidence>
<dbReference type="PRINTS" id="PR00035">
    <property type="entry name" value="HTHGNTR"/>
</dbReference>
<dbReference type="PANTHER" id="PTHR44846:SF1">
    <property type="entry name" value="MANNOSYL-D-GLYCERATE TRANSPORT_METABOLISM SYSTEM REPRESSOR MNGR-RELATED"/>
    <property type="match status" value="1"/>
</dbReference>
<evidence type="ECO:0000259" key="5">
    <source>
        <dbReference type="PROSITE" id="PS50949"/>
    </source>
</evidence>
<dbReference type="InterPro" id="IPR036390">
    <property type="entry name" value="WH_DNA-bd_sf"/>
</dbReference>
<keyword evidence="7" id="KW-1185">Reference proteome</keyword>
<sequence length="286" mass="31795">MKWSNFNVSKSLPTPLYHQIYSHLRDCIQNGIFPPGSLFPSESQIEKELNVSRITARRAMDELSARGLISRQQGKASRVAAYRPSTHLLAGVEGMIENNRRMGDSTTVELLSHETIAATEDVARTLKVKRGEPVLWSVRVRSLDGVPFSYAVTYLPQVVTRQIKTEQMSAKPLLELLEGAGIVIGRAEQVISAKNATAAVARALHIERGEALLVSERVVYDLADRPVEWISVQYRPDIYQYGVDLERTQSAKGNVWSTSKGKRSTKSIHKPTTAGAKKRTIRGELS</sequence>
<reference evidence="6" key="1">
    <citation type="submission" date="2021-07" db="EMBL/GenBank/DDBJ databases">
        <title>New genus and species of the family Alcaligenaceae.</title>
        <authorList>
            <person name="Hahn M.W."/>
        </authorList>
    </citation>
    <scope>NUCLEOTIDE SEQUENCE</scope>
    <source>
        <strain evidence="6">LF4-65</strain>
    </source>
</reference>
<evidence type="ECO:0000313" key="6">
    <source>
        <dbReference type="EMBL" id="MBZ1351870.1"/>
    </source>
</evidence>
<dbReference type="InterPro" id="IPR011663">
    <property type="entry name" value="UTRA"/>
</dbReference>
<dbReference type="EMBL" id="JAHXRI010000025">
    <property type="protein sequence ID" value="MBZ1351870.1"/>
    <property type="molecule type" value="Genomic_DNA"/>
</dbReference>
<dbReference type="GO" id="GO:0045892">
    <property type="term" value="P:negative regulation of DNA-templated transcription"/>
    <property type="evidence" value="ECO:0007669"/>
    <property type="project" value="TreeGrafter"/>
</dbReference>
<dbReference type="SUPFAM" id="SSF64288">
    <property type="entry name" value="Chorismate lyase-like"/>
    <property type="match status" value="1"/>
</dbReference>
<dbReference type="GO" id="GO:0003677">
    <property type="term" value="F:DNA binding"/>
    <property type="evidence" value="ECO:0007669"/>
    <property type="project" value="UniProtKB-KW"/>
</dbReference>
<keyword evidence="2" id="KW-0238">DNA-binding</keyword>
<name>A0A953NEG7_9BURK</name>
<comment type="caution">
    <text evidence="6">The sequence shown here is derived from an EMBL/GenBank/DDBJ whole genome shotgun (WGS) entry which is preliminary data.</text>
</comment>
<dbReference type="SMART" id="SM00866">
    <property type="entry name" value="UTRA"/>
    <property type="match status" value="1"/>
</dbReference>
<accession>A0A953NEG7</accession>
<dbReference type="InterPro" id="IPR000524">
    <property type="entry name" value="Tscrpt_reg_HTH_GntR"/>
</dbReference>
<dbReference type="SMART" id="SM00345">
    <property type="entry name" value="HTH_GNTR"/>
    <property type="match status" value="1"/>
</dbReference>
<dbReference type="Proteomes" id="UP000739565">
    <property type="component" value="Unassembled WGS sequence"/>
</dbReference>
<dbReference type="Pfam" id="PF00392">
    <property type="entry name" value="GntR"/>
    <property type="match status" value="1"/>
</dbReference>
<dbReference type="RefSeq" id="WP_259662281.1">
    <property type="nucleotide sequence ID" value="NZ_JAHXRI010000025.1"/>
</dbReference>
<gene>
    <name evidence="6" type="ORF">KZZ10_14595</name>
</gene>
<dbReference type="InterPro" id="IPR036388">
    <property type="entry name" value="WH-like_DNA-bd_sf"/>
</dbReference>